<feature type="region of interest" description="Disordered" evidence="1">
    <location>
        <begin position="440"/>
        <end position="476"/>
    </location>
</feature>
<dbReference type="AlphaFoldDB" id="A0A516GEX7"/>
<dbReference type="SUPFAM" id="SSF47090">
    <property type="entry name" value="PGBD-like"/>
    <property type="match status" value="1"/>
</dbReference>
<keyword evidence="2" id="KW-0812">Transmembrane</keyword>
<evidence type="ECO:0000256" key="2">
    <source>
        <dbReference type="SAM" id="Phobius"/>
    </source>
</evidence>
<proteinExistence type="predicted"/>
<reference evidence="4 5" key="1">
    <citation type="submission" date="2019-07" db="EMBL/GenBank/DDBJ databases">
        <title>complete genome sequencing of Ornithinimicrobium sp. H23M54.</title>
        <authorList>
            <person name="Bae J.-W."/>
            <person name="Lee S.-Y."/>
        </authorList>
    </citation>
    <scope>NUCLEOTIDE SEQUENCE [LARGE SCALE GENOMIC DNA]</scope>
    <source>
        <strain evidence="4 5">H23M54</strain>
    </source>
</reference>
<feature type="domain" description="Peptidoglycan binding-like" evidence="3">
    <location>
        <begin position="219"/>
        <end position="264"/>
    </location>
</feature>
<dbReference type="KEGG" id="orz:FNH13_18585"/>
<dbReference type="InterPro" id="IPR036365">
    <property type="entry name" value="PGBD-like_sf"/>
</dbReference>
<evidence type="ECO:0000259" key="3">
    <source>
        <dbReference type="Pfam" id="PF01471"/>
    </source>
</evidence>
<dbReference type="Gene3D" id="1.10.101.10">
    <property type="entry name" value="PGBD-like superfamily/PGBD"/>
    <property type="match status" value="1"/>
</dbReference>
<evidence type="ECO:0000313" key="5">
    <source>
        <dbReference type="Proteomes" id="UP000315395"/>
    </source>
</evidence>
<keyword evidence="2" id="KW-0472">Membrane</keyword>
<feature type="transmembrane region" description="Helical" evidence="2">
    <location>
        <begin position="103"/>
        <end position="124"/>
    </location>
</feature>
<keyword evidence="5" id="KW-1185">Reference proteome</keyword>
<dbReference type="Proteomes" id="UP000315395">
    <property type="component" value="Chromosome"/>
</dbReference>
<protein>
    <submittedName>
        <fullName evidence="4">Peptidoglycan-binding protein</fullName>
    </submittedName>
</protein>
<sequence length="476" mass="49563">MSCGGRDVPSRPGLRSPTCALTPVIVKPRLSEVECTRLNLLLRGFVPSTGSDVPRDGFDVTIRSHCGRARPSGTCPRAQCLQGRSTNGQGGWSVGSGRRGRGFAIFVACVVALALAVGAGWWAARATLEPQTPEATSSAPDVVWAEATNSSVGRTLPLSTTLRQPARTVASNALPGVVLSASPGEVDQGDTIYVVAGTPVRVAQGEVPFYRDLARDVEGDDVAQLQQVLIDLELLAGQADGDFGWRTERAVKAWQKELGQKQTGTIPLGELVAVDRLPTVVQLGETIVRGATLGGGEESVLAPTGEQNFVLVVTQDQARMIPAEAMVQITWQEHTWDAVINSSEQDEFGNTEFSLTAPDGGPVCGEACDTLPGDAQVTLRSEIVIVPRIEGTAVPAAAVHTRADGSAYVITESGETEVTVRGSGGGIAIVDGIEVGTRVQALSGTPGAPAPVPQPAPQESEPPADEGSDETPSTEG</sequence>
<keyword evidence="2" id="KW-1133">Transmembrane helix</keyword>
<dbReference type="Pfam" id="PF01471">
    <property type="entry name" value="PG_binding_1"/>
    <property type="match status" value="1"/>
</dbReference>
<name>A0A516GEX7_9MICO</name>
<organism evidence="4 5">
    <name type="scientific">Ornithinimicrobium ciconiae</name>
    <dbReference type="NCBI Taxonomy" id="2594265"/>
    <lineage>
        <taxon>Bacteria</taxon>
        <taxon>Bacillati</taxon>
        <taxon>Actinomycetota</taxon>
        <taxon>Actinomycetes</taxon>
        <taxon>Micrococcales</taxon>
        <taxon>Ornithinimicrobiaceae</taxon>
        <taxon>Ornithinimicrobium</taxon>
    </lineage>
</organism>
<dbReference type="InterPro" id="IPR002477">
    <property type="entry name" value="Peptidoglycan-bd-like"/>
</dbReference>
<dbReference type="EMBL" id="CP041616">
    <property type="protein sequence ID" value="QDO90084.1"/>
    <property type="molecule type" value="Genomic_DNA"/>
</dbReference>
<dbReference type="InterPro" id="IPR036366">
    <property type="entry name" value="PGBDSf"/>
</dbReference>
<accession>A0A516GEX7</accession>
<evidence type="ECO:0000313" key="4">
    <source>
        <dbReference type="EMBL" id="QDO90084.1"/>
    </source>
</evidence>
<dbReference type="OrthoDB" id="3268648at2"/>
<gene>
    <name evidence="4" type="ORF">FNH13_18585</name>
</gene>
<evidence type="ECO:0000256" key="1">
    <source>
        <dbReference type="SAM" id="MobiDB-lite"/>
    </source>
</evidence>